<name>A0ABS1E4H7_9GAMM</name>
<evidence type="ECO:0000256" key="9">
    <source>
        <dbReference type="ARBA" id="ARBA00022729"/>
    </source>
</evidence>
<evidence type="ECO:0000256" key="15">
    <source>
        <dbReference type="ARBA" id="ARBA00030833"/>
    </source>
</evidence>
<feature type="compositionally biased region" description="Basic and acidic residues" evidence="21">
    <location>
        <begin position="114"/>
        <end position="124"/>
    </location>
</feature>
<dbReference type="InterPro" id="IPR009056">
    <property type="entry name" value="Cyt_c-like_dom"/>
</dbReference>
<evidence type="ECO:0000256" key="1">
    <source>
        <dbReference type="ARBA" id="ARBA00004418"/>
    </source>
</evidence>
<keyword evidence="7" id="KW-0808">Transferase</keyword>
<dbReference type="PROSITE" id="PS51007">
    <property type="entry name" value="CYTC"/>
    <property type="match status" value="2"/>
</dbReference>
<reference evidence="23 24" key="1">
    <citation type="journal article" date="2020" name="Microorganisms">
        <title>Osmotic Adaptation and Compatible Solute Biosynthesis of Phototrophic Bacteria as Revealed from Genome Analyses.</title>
        <authorList>
            <person name="Imhoff J.F."/>
            <person name="Rahn T."/>
            <person name="Kunzel S."/>
            <person name="Keller A."/>
            <person name="Neulinger S.C."/>
        </authorList>
    </citation>
    <scope>NUCLEOTIDE SEQUENCE [LARGE SCALE GENOMIC DNA]</scope>
    <source>
        <strain evidence="23 24">DSM 15116</strain>
    </source>
</reference>
<dbReference type="Proteomes" id="UP000738126">
    <property type="component" value="Unassembled WGS sequence"/>
</dbReference>
<evidence type="ECO:0000256" key="16">
    <source>
        <dbReference type="ARBA" id="ARBA00032236"/>
    </source>
</evidence>
<evidence type="ECO:0000256" key="20">
    <source>
        <dbReference type="PROSITE-ProRule" id="PRU00433"/>
    </source>
</evidence>
<accession>A0ABS1E4H7</accession>
<keyword evidence="6 20" id="KW-0349">Heme</keyword>
<dbReference type="InterPro" id="IPR036909">
    <property type="entry name" value="Cyt_c-like_dom_sf"/>
</dbReference>
<evidence type="ECO:0000256" key="8">
    <source>
        <dbReference type="ARBA" id="ARBA00022723"/>
    </source>
</evidence>
<feature type="domain" description="Cytochrome c" evidence="22">
    <location>
        <begin position="113"/>
        <end position="207"/>
    </location>
</feature>
<dbReference type="RefSeq" id="WP_200256755.1">
    <property type="nucleotide sequence ID" value="NZ_NRSH01000021.1"/>
</dbReference>
<evidence type="ECO:0000256" key="12">
    <source>
        <dbReference type="ARBA" id="ARBA00023004"/>
    </source>
</evidence>
<evidence type="ECO:0000313" key="24">
    <source>
        <dbReference type="Proteomes" id="UP000738126"/>
    </source>
</evidence>
<dbReference type="NCBIfam" id="TIGR04484">
    <property type="entry name" value="thiosulf_SoxA"/>
    <property type="match status" value="1"/>
</dbReference>
<evidence type="ECO:0000256" key="19">
    <source>
        <dbReference type="ARBA" id="ARBA00048423"/>
    </source>
</evidence>
<evidence type="ECO:0000256" key="2">
    <source>
        <dbReference type="ARBA" id="ARBA00011530"/>
    </source>
</evidence>
<dbReference type="EC" id="2.8.5.2" evidence="3"/>
<keyword evidence="5" id="KW-0813">Transport</keyword>
<evidence type="ECO:0000256" key="5">
    <source>
        <dbReference type="ARBA" id="ARBA00022448"/>
    </source>
</evidence>
<evidence type="ECO:0000256" key="17">
    <source>
        <dbReference type="ARBA" id="ARBA00032318"/>
    </source>
</evidence>
<evidence type="ECO:0000256" key="21">
    <source>
        <dbReference type="SAM" id="MobiDB-lite"/>
    </source>
</evidence>
<keyword evidence="24" id="KW-1185">Reference proteome</keyword>
<evidence type="ECO:0000256" key="7">
    <source>
        <dbReference type="ARBA" id="ARBA00022679"/>
    </source>
</evidence>
<evidence type="ECO:0000256" key="11">
    <source>
        <dbReference type="ARBA" id="ARBA00022982"/>
    </source>
</evidence>
<comment type="subunit">
    <text evidence="2">Heterodimer of SoxA and SoxX.</text>
</comment>
<evidence type="ECO:0000256" key="18">
    <source>
        <dbReference type="ARBA" id="ARBA00048077"/>
    </source>
</evidence>
<comment type="catalytic activity">
    <reaction evidence="19">
        <text>S-sulfanyl-L-cysteinyl-[SoxY protein] + thiosulfate + 2 Fe(III)-[cytochrome c] = S-(2-sulfodisulfanyl)-L-cysteinyl-[SoxY protein] + 2 Fe(II)-[cytochrome c] + 2 H(+)</text>
        <dbReference type="Rhea" id="RHEA:51224"/>
        <dbReference type="Rhea" id="RHEA-COMP:10350"/>
        <dbReference type="Rhea" id="RHEA-COMP:14399"/>
        <dbReference type="Rhea" id="RHEA-COMP:14689"/>
        <dbReference type="Rhea" id="RHEA-COMP:14690"/>
        <dbReference type="ChEBI" id="CHEBI:15378"/>
        <dbReference type="ChEBI" id="CHEBI:29033"/>
        <dbReference type="ChEBI" id="CHEBI:29034"/>
        <dbReference type="ChEBI" id="CHEBI:33542"/>
        <dbReference type="ChEBI" id="CHEBI:61963"/>
        <dbReference type="ChEBI" id="CHEBI:140664"/>
        <dbReference type="EC" id="2.8.5.2"/>
    </reaction>
</comment>
<keyword evidence="9" id="KW-0732">Signal</keyword>
<protein>
    <recommendedName>
        <fullName evidence="4">L-cysteine S-thiosulfotransferase subunit SoxA</fullName>
        <ecNumber evidence="3">2.8.5.2</ecNumber>
    </recommendedName>
    <alternativeName>
        <fullName evidence="16">Protein SoxA</fullName>
    </alternativeName>
    <alternativeName>
        <fullName evidence="17">SoxAX cytochrome complex subunit A</fullName>
    </alternativeName>
    <alternativeName>
        <fullName evidence="15">Sulfur oxidizing protein A</fullName>
    </alternativeName>
    <alternativeName>
        <fullName evidence="14">Thiosulfate-oxidizing multienzyme system protein SoxA</fullName>
    </alternativeName>
</protein>
<keyword evidence="12 20" id="KW-0408">Iron</keyword>
<gene>
    <name evidence="23" type="primary">soxA</name>
    <name evidence="23" type="ORF">CKO13_03200</name>
</gene>
<feature type="region of interest" description="Disordered" evidence="21">
    <location>
        <begin position="89"/>
        <end position="124"/>
    </location>
</feature>
<comment type="catalytic activity">
    <reaction evidence="18">
        <text>L-cysteinyl-[SoxY protein] + thiosulfate + 2 Fe(III)-[cytochrome c] = S-sulfosulfanyl-L-cysteinyl-[SoxY protein] + 2 Fe(II)-[cytochrome c] + 2 H(+)</text>
        <dbReference type="Rhea" id="RHEA:56720"/>
        <dbReference type="Rhea" id="RHEA-COMP:10350"/>
        <dbReference type="Rhea" id="RHEA-COMP:14328"/>
        <dbReference type="Rhea" id="RHEA-COMP:14399"/>
        <dbReference type="Rhea" id="RHEA-COMP:14691"/>
        <dbReference type="ChEBI" id="CHEBI:15378"/>
        <dbReference type="ChEBI" id="CHEBI:29033"/>
        <dbReference type="ChEBI" id="CHEBI:29034"/>
        <dbReference type="ChEBI" id="CHEBI:29950"/>
        <dbReference type="ChEBI" id="CHEBI:33542"/>
        <dbReference type="ChEBI" id="CHEBI:139321"/>
        <dbReference type="EC" id="2.8.5.2"/>
    </reaction>
</comment>
<dbReference type="InterPro" id="IPR025710">
    <property type="entry name" value="SoxA"/>
</dbReference>
<evidence type="ECO:0000313" key="23">
    <source>
        <dbReference type="EMBL" id="MBK1726042.1"/>
    </source>
</evidence>
<dbReference type="SUPFAM" id="SSF46626">
    <property type="entry name" value="Cytochrome c"/>
    <property type="match status" value="3"/>
</dbReference>
<evidence type="ECO:0000256" key="10">
    <source>
        <dbReference type="ARBA" id="ARBA00022764"/>
    </source>
</evidence>
<dbReference type="Gene3D" id="1.10.760.10">
    <property type="entry name" value="Cytochrome c-like domain"/>
    <property type="match status" value="3"/>
</dbReference>
<proteinExistence type="inferred from homology"/>
<comment type="caution">
    <text evidence="23">The sequence shown here is derived from an EMBL/GenBank/DDBJ whole genome shotgun (WGS) entry which is preliminary data.</text>
</comment>
<keyword evidence="10" id="KW-0574">Periplasm</keyword>
<keyword evidence="8 20" id="KW-0479">Metal-binding</keyword>
<dbReference type="Pfam" id="PF00034">
    <property type="entry name" value="Cytochrom_C"/>
    <property type="match status" value="1"/>
</dbReference>
<evidence type="ECO:0000256" key="6">
    <source>
        <dbReference type="ARBA" id="ARBA00022617"/>
    </source>
</evidence>
<evidence type="ECO:0000256" key="13">
    <source>
        <dbReference type="ARBA" id="ARBA00025746"/>
    </source>
</evidence>
<comment type="subcellular location">
    <subcellularLocation>
        <location evidence="1">Periplasm</location>
    </subcellularLocation>
</comment>
<dbReference type="Pfam" id="PF21342">
    <property type="entry name" value="SoxA-TsdA_cyt-c"/>
    <property type="match status" value="2"/>
</dbReference>
<feature type="domain" description="Cytochrome c" evidence="22">
    <location>
        <begin position="361"/>
        <end position="459"/>
    </location>
</feature>
<comment type="similarity">
    <text evidence="13">Belongs to the SoxA family.</text>
</comment>
<sequence length="471" mass="52458">MHTQDREIRRGAAILVGVVIGTLSHGAALGEGSDSGSAAERDYATSATWDSYASKPSLGRTKEVDGERIQRRYDFGGFARIDEDYSEWPTHAYNDDTEYPEPQRVSMPEGLEGDPQRGKELFMDRSKGPCSSCHLVPESEVWPAGSVGTDLRTVGSWERADDEWLYQMIYDPRPIYGEDTPMPPFGVSGILSEQEIADLVSYLQTLTGSPEGEPVTPAGVDQAWNPYKREAPSPAYGDPLDVFNNPALMKAENIAVPLWRQEGPNGESCAGCHGEIGPADERRPLGVIEEMVGVAAEYPKWYEAYNRMMSIEDFLAVHAEETMDMALPTQSRENKYMSLLVHSQSNGMAYDMDLDNPNVQAAIERGRKLFHKEVGRRGHSCAECHTSAGGGGDFLGGRRLDNIEADDTLINHPYWRTAQNRLWDIRTRFQWCMTPVGTNYLPGDSPEYADLETYIMSKQQGHEILVPRIAH</sequence>
<dbReference type="EMBL" id="NRSH01000021">
    <property type="protein sequence ID" value="MBK1726042.1"/>
    <property type="molecule type" value="Genomic_DNA"/>
</dbReference>
<evidence type="ECO:0000256" key="4">
    <source>
        <dbReference type="ARBA" id="ARBA00019364"/>
    </source>
</evidence>
<keyword evidence="11" id="KW-0249">Electron transport</keyword>
<evidence type="ECO:0000259" key="22">
    <source>
        <dbReference type="PROSITE" id="PS51007"/>
    </source>
</evidence>
<evidence type="ECO:0000256" key="3">
    <source>
        <dbReference type="ARBA" id="ARBA00012408"/>
    </source>
</evidence>
<evidence type="ECO:0000256" key="14">
    <source>
        <dbReference type="ARBA" id="ARBA00030174"/>
    </source>
</evidence>
<organism evidence="23 24">
    <name type="scientific">Halorhodospira neutriphila</name>
    <dbReference type="NCBI Taxonomy" id="168379"/>
    <lineage>
        <taxon>Bacteria</taxon>
        <taxon>Pseudomonadati</taxon>
        <taxon>Pseudomonadota</taxon>
        <taxon>Gammaproteobacteria</taxon>
        <taxon>Chromatiales</taxon>
        <taxon>Ectothiorhodospiraceae</taxon>
        <taxon>Halorhodospira</taxon>
    </lineage>
</organism>